<dbReference type="PANTHER" id="PTHR12697">
    <property type="entry name" value="PBS LYASE HEAT-LIKE PROTEIN"/>
    <property type="match status" value="1"/>
</dbReference>
<sequence>MAYKGEDIVLGYNLADAEFVTRLAGTLRDEGLSVWFADPSGESTSWGQQKTQAILACKVFIPLLSEESVVDKQLQEHLSLAYVSNSCIFPLGLVRHRFLAPKLSGGAKLILAKINWCFVLQPDDYNKNVTNLIQCITIELKRLANNTDVSQPPTTITTHGVSFNLTHGLDLGGSAGYEGSIGPAVRAASNDDTVRFWDRHFAGKTSVKWSEFKEKFLQDYGSRLEEMFPDKVEERKKFLVNLMHKDVFNFSSVVEREAYEAFCAHRPEGANRFFNCLNDLLLAYMSLREVIGMDSSVRITTIQSLGKFSFPGIVAGLAELLKDEDANIRAVAAIALAHAGKASNDTVPRLVKLLEDEDRLVRESACLSLGFLRAADAVDYIVDRWRNDPISTVREAAELALSKMNVTEAQRCIRVTQILSSEMSALKPKS</sequence>
<dbReference type="InterPro" id="IPR011989">
    <property type="entry name" value="ARM-like"/>
</dbReference>
<accession>A0ABD0JHF7</accession>
<dbReference type="SUPFAM" id="SSF48371">
    <property type="entry name" value="ARM repeat"/>
    <property type="match status" value="1"/>
</dbReference>
<gene>
    <name evidence="2" type="ORF">BaRGS_00034427</name>
</gene>
<comment type="caution">
    <text evidence="2">The sequence shown here is derived from an EMBL/GenBank/DDBJ whole genome shotgun (WGS) entry which is preliminary data.</text>
</comment>
<dbReference type="InterPro" id="IPR000157">
    <property type="entry name" value="TIR_dom"/>
</dbReference>
<name>A0ABD0JHF7_9CAEN</name>
<dbReference type="SUPFAM" id="SSF52200">
    <property type="entry name" value="Toll/Interleukin receptor TIR domain"/>
    <property type="match status" value="1"/>
</dbReference>
<dbReference type="Proteomes" id="UP001519460">
    <property type="component" value="Unassembled WGS sequence"/>
</dbReference>
<feature type="domain" description="TIR" evidence="1">
    <location>
        <begin position="9"/>
        <end position="119"/>
    </location>
</feature>
<protein>
    <recommendedName>
        <fullName evidence="1">TIR domain-containing protein</fullName>
    </recommendedName>
</protein>
<dbReference type="PANTHER" id="PTHR12697:SF15">
    <property type="entry name" value="TIR DOMAIN-CONTAINING PROTEIN"/>
    <property type="match status" value="1"/>
</dbReference>
<evidence type="ECO:0000313" key="3">
    <source>
        <dbReference type="Proteomes" id="UP001519460"/>
    </source>
</evidence>
<evidence type="ECO:0000259" key="1">
    <source>
        <dbReference type="Pfam" id="PF13676"/>
    </source>
</evidence>
<dbReference type="EMBL" id="JACVVK020000439">
    <property type="protein sequence ID" value="KAK7474379.1"/>
    <property type="molecule type" value="Genomic_DNA"/>
</dbReference>
<organism evidence="2 3">
    <name type="scientific">Batillaria attramentaria</name>
    <dbReference type="NCBI Taxonomy" id="370345"/>
    <lineage>
        <taxon>Eukaryota</taxon>
        <taxon>Metazoa</taxon>
        <taxon>Spiralia</taxon>
        <taxon>Lophotrochozoa</taxon>
        <taxon>Mollusca</taxon>
        <taxon>Gastropoda</taxon>
        <taxon>Caenogastropoda</taxon>
        <taxon>Sorbeoconcha</taxon>
        <taxon>Cerithioidea</taxon>
        <taxon>Batillariidae</taxon>
        <taxon>Batillaria</taxon>
    </lineage>
</organism>
<reference evidence="2 3" key="1">
    <citation type="journal article" date="2023" name="Sci. Data">
        <title>Genome assembly of the Korean intertidal mud-creeper Batillaria attramentaria.</title>
        <authorList>
            <person name="Patra A.K."/>
            <person name="Ho P.T."/>
            <person name="Jun S."/>
            <person name="Lee S.J."/>
            <person name="Kim Y."/>
            <person name="Won Y.J."/>
        </authorList>
    </citation>
    <scope>NUCLEOTIDE SEQUENCE [LARGE SCALE GENOMIC DNA]</scope>
    <source>
        <strain evidence="2">Wonlab-2016</strain>
    </source>
</reference>
<dbReference type="Gene3D" id="3.40.50.10140">
    <property type="entry name" value="Toll/interleukin-1 receptor homology (TIR) domain"/>
    <property type="match status" value="1"/>
</dbReference>
<dbReference type="InterPro" id="IPR016024">
    <property type="entry name" value="ARM-type_fold"/>
</dbReference>
<evidence type="ECO:0000313" key="2">
    <source>
        <dbReference type="EMBL" id="KAK7474379.1"/>
    </source>
</evidence>
<dbReference type="AlphaFoldDB" id="A0ABD0JHF7"/>
<dbReference type="Pfam" id="PF13676">
    <property type="entry name" value="TIR_2"/>
    <property type="match status" value="1"/>
</dbReference>
<dbReference type="Gene3D" id="1.25.10.10">
    <property type="entry name" value="Leucine-rich Repeat Variant"/>
    <property type="match status" value="1"/>
</dbReference>
<dbReference type="Pfam" id="PF13646">
    <property type="entry name" value="HEAT_2"/>
    <property type="match status" value="1"/>
</dbReference>
<proteinExistence type="predicted"/>
<dbReference type="InterPro" id="IPR035897">
    <property type="entry name" value="Toll_tir_struct_dom_sf"/>
</dbReference>
<keyword evidence="3" id="KW-1185">Reference proteome</keyword>